<evidence type="ECO:0000256" key="4">
    <source>
        <dbReference type="ARBA" id="ARBA00010662"/>
    </source>
</evidence>
<dbReference type="Proteomes" id="UP000324738">
    <property type="component" value="Unassembled WGS sequence"/>
</dbReference>
<dbReference type="AlphaFoldDB" id="A0A5B0DUS8"/>
<dbReference type="InterPro" id="IPR006148">
    <property type="entry name" value="Glc/Gal-6P_isomerase"/>
</dbReference>
<evidence type="ECO:0000256" key="2">
    <source>
        <dbReference type="ARBA" id="ARBA00002681"/>
    </source>
</evidence>
<keyword evidence="10" id="KW-1185">Reference proteome</keyword>
<evidence type="ECO:0000256" key="6">
    <source>
        <dbReference type="ARBA" id="ARBA00020337"/>
    </source>
</evidence>
<dbReference type="PANTHER" id="PTHR11054:SF0">
    <property type="entry name" value="6-PHOSPHOGLUCONOLACTONASE"/>
    <property type="match status" value="1"/>
</dbReference>
<dbReference type="EMBL" id="VTWH01000004">
    <property type="protein sequence ID" value="KAA0968959.1"/>
    <property type="molecule type" value="Genomic_DNA"/>
</dbReference>
<dbReference type="InterPro" id="IPR037171">
    <property type="entry name" value="NagB/RpiA_transferase-like"/>
</dbReference>
<organism evidence="9 10">
    <name type="scientific">Aureimonas fodinaquatilis</name>
    <dbReference type="NCBI Taxonomy" id="2565783"/>
    <lineage>
        <taxon>Bacteria</taxon>
        <taxon>Pseudomonadati</taxon>
        <taxon>Pseudomonadota</taxon>
        <taxon>Alphaproteobacteria</taxon>
        <taxon>Hyphomicrobiales</taxon>
        <taxon>Aurantimonadaceae</taxon>
        <taxon>Aureimonas</taxon>
    </lineage>
</organism>
<evidence type="ECO:0000256" key="7">
    <source>
        <dbReference type="RuleBase" id="RU365095"/>
    </source>
</evidence>
<comment type="caution">
    <text evidence="9">The sequence shown here is derived from an EMBL/GenBank/DDBJ whole genome shotgun (WGS) entry which is preliminary data.</text>
</comment>
<dbReference type="InterPro" id="IPR005900">
    <property type="entry name" value="6-phosphogluconolactonase_DevB"/>
</dbReference>
<evidence type="ECO:0000313" key="9">
    <source>
        <dbReference type="EMBL" id="KAA0968959.1"/>
    </source>
</evidence>
<evidence type="ECO:0000313" key="10">
    <source>
        <dbReference type="Proteomes" id="UP000324738"/>
    </source>
</evidence>
<evidence type="ECO:0000256" key="3">
    <source>
        <dbReference type="ARBA" id="ARBA00004961"/>
    </source>
</evidence>
<proteinExistence type="inferred from homology"/>
<evidence type="ECO:0000256" key="5">
    <source>
        <dbReference type="ARBA" id="ARBA00013198"/>
    </source>
</evidence>
<comment type="pathway">
    <text evidence="3 7">Carbohydrate degradation; pentose phosphate pathway; D-ribulose 5-phosphate from D-glucose 6-phosphate (oxidative stage): step 2/3.</text>
</comment>
<dbReference type="InterPro" id="IPR039104">
    <property type="entry name" value="6PGL"/>
</dbReference>
<evidence type="ECO:0000256" key="1">
    <source>
        <dbReference type="ARBA" id="ARBA00000832"/>
    </source>
</evidence>
<dbReference type="EC" id="3.1.1.31" evidence="5 7"/>
<dbReference type="NCBIfam" id="TIGR01198">
    <property type="entry name" value="pgl"/>
    <property type="match status" value="1"/>
</dbReference>
<feature type="domain" description="Glucosamine/galactosamine-6-phosphate isomerase" evidence="8">
    <location>
        <begin position="9"/>
        <end position="222"/>
    </location>
</feature>
<dbReference type="GO" id="GO:0017057">
    <property type="term" value="F:6-phosphogluconolactonase activity"/>
    <property type="evidence" value="ECO:0007669"/>
    <property type="project" value="UniProtKB-UniRule"/>
</dbReference>
<accession>A0A5B0DUS8</accession>
<comment type="catalytic activity">
    <reaction evidence="1 7">
        <text>6-phospho-D-glucono-1,5-lactone + H2O = 6-phospho-D-gluconate + H(+)</text>
        <dbReference type="Rhea" id="RHEA:12556"/>
        <dbReference type="ChEBI" id="CHEBI:15377"/>
        <dbReference type="ChEBI" id="CHEBI:15378"/>
        <dbReference type="ChEBI" id="CHEBI:57955"/>
        <dbReference type="ChEBI" id="CHEBI:58759"/>
        <dbReference type="EC" id="3.1.1.31"/>
    </reaction>
</comment>
<evidence type="ECO:0000259" key="8">
    <source>
        <dbReference type="Pfam" id="PF01182"/>
    </source>
</evidence>
<keyword evidence="7 9" id="KW-0378">Hydrolase</keyword>
<name>A0A5B0DUS8_9HYPH</name>
<gene>
    <name evidence="7 9" type="primary">pgl</name>
    <name evidence="9" type="ORF">FPY71_15480</name>
</gene>
<dbReference type="Pfam" id="PF01182">
    <property type="entry name" value="Glucosamine_iso"/>
    <property type="match status" value="1"/>
</dbReference>
<dbReference type="OrthoDB" id="9810967at2"/>
<dbReference type="CDD" id="cd01400">
    <property type="entry name" value="6PGL"/>
    <property type="match status" value="1"/>
</dbReference>
<dbReference type="SUPFAM" id="SSF100950">
    <property type="entry name" value="NagB/RpiA/CoA transferase-like"/>
    <property type="match status" value="1"/>
</dbReference>
<protein>
    <recommendedName>
        <fullName evidence="6 7">6-phosphogluconolactonase</fullName>
        <shortName evidence="7">6PGL</shortName>
        <ecNumber evidence="5 7">3.1.1.31</ecNumber>
    </recommendedName>
</protein>
<comment type="similarity">
    <text evidence="4 7">Belongs to the glucosamine/galactosamine-6-phosphate isomerase family. 6-phosphogluconolactonase subfamily.</text>
</comment>
<dbReference type="PANTHER" id="PTHR11054">
    <property type="entry name" value="6-PHOSPHOGLUCONOLACTONASE"/>
    <property type="match status" value="1"/>
</dbReference>
<comment type="function">
    <text evidence="2 7">Hydrolysis of 6-phosphogluconolactone to 6-phosphogluconate.</text>
</comment>
<dbReference type="UniPathway" id="UPA00115">
    <property type="reaction ID" value="UER00409"/>
</dbReference>
<dbReference type="GO" id="GO:0006098">
    <property type="term" value="P:pentose-phosphate shunt"/>
    <property type="evidence" value="ECO:0007669"/>
    <property type="project" value="UniProtKB-UniPathway"/>
</dbReference>
<dbReference type="RefSeq" id="WP_149301362.1">
    <property type="nucleotide sequence ID" value="NZ_VTWH01000004.1"/>
</dbReference>
<sequence>MDLRFHEYPDRAALAEALAMGVASVLTDAIQARGSATLAVSGGSTPKLFFEKLSHAQIEWNRVSVLLVDERWVEADSPRSNARLLREHLLQNAAKDAHFEPLFLPELTAPEAVEVLSQRLAPLVKPLDVAVLGMGNDGHTASFFPQADNLAAALAPNERGILAAIEAPGAGEPRMTLTLPVLLSAHLLALHIEGDDKRETLRAALAGGPVEAMPVRAVLNQSERPDLQIFWAR</sequence>
<dbReference type="GO" id="GO:0005975">
    <property type="term" value="P:carbohydrate metabolic process"/>
    <property type="evidence" value="ECO:0007669"/>
    <property type="project" value="UniProtKB-UniRule"/>
</dbReference>
<reference evidence="9 10" key="1">
    <citation type="submission" date="2019-08" db="EMBL/GenBank/DDBJ databases">
        <title>Aureimonas fodiniaquatilis sp. nov., isolated from a coal mine wastewater.</title>
        <authorList>
            <person name="Kim W."/>
        </authorList>
    </citation>
    <scope>NUCLEOTIDE SEQUENCE [LARGE SCALE GENOMIC DNA]</scope>
    <source>
        <strain evidence="9 10">CAU 1482</strain>
    </source>
</reference>
<dbReference type="Gene3D" id="3.40.50.1360">
    <property type="match status" value="1"/>
</dbReference>